<name>A0A7W9JEB9_9ACTN</name>
<comment type="caution">
    <text evidence="1">The sequence shown here is derived from an EMBL/GenBank/DDBJ whole genome shotgun (WGS) entry which is preliminary data.</text>
</comment>
<dbReference type="AlphaFoldDB" id="A0A7W9JEB9"/>
<accession>A0A7W9JEB9</accession>
<gene>
    <name evidence="1" type="ORF">HDA39_006909</name>
</gene>
<proteinExistence type="predicted"/>
<keyword evidence="2" id="KW-1185">Reference proteome</keyword>
<protein>
    <submittedName>
        <fullName evidence="1">Uncharacterized protein</fullName>
    </submittedName>
</protein>
<sequence length="34" mass="3908">MLLKEVQGCLQESLSRRQAASWHMITSSLFQSLQ</sequence>
<dbReference type="EMBL" id="JACHMY010000001">
    <property type="protein sequence ID" value="MBB5840175.1"/>
    <property type="molecule type" value="Genomic_DNA"/>
</dbReference>
<organism evidence="1 2">
    <name type="scientific">Kribbella italica</name>
    <dbReference type="NCBI Taxonomy" id="1540520"/>
    <lineage>
        <taxon>Bacteria</taxon>
        <taxon>Bacillati</taxon>
        <taxon>Actinomycetota</taxon>
        <taxon>Actinomycetes</taxon>
        <taxon>Propionibacteriales</taxon>
        <taxon>Kribbellaceae</taxon>
        <taxon>Kribbella</taxon>
    </lineage>
</organism>
<dbReference type="Proteomes" id="UP000549971">
    <property type="component" value="Unassembled WGS sequence"/>
</dbReference>
<evidence type="ECO:0000313" key="1">
    <source>
        <dbReference type="EMBL" id="MBB5840175.1"/>
    </source>
</evidence>
<evidence type="ECO:0000313" key="2">
    <source>
        <dbReference type="Proteomes" id="UP000549971"/>
    </source>
</evidence>
<reference evidence="1 2" key="1">
    <citation type="submission" date="2020-08" db="EMBL/GenBank/DDBJ databases">
        <title>Sequencing the genomes of 1000 actinobacteria strains.</title>
        <authorList>
            <person name="Klenk H.-P."/>
        </authorList>
    </citation>
    <scope>NUCLEOTIDE SEQUENCE [LARGE SCALE GENOMIC DNA]</scope>
    <source>
        <strain evidence="1 2">DSM 28967</strain>
    </source>
</reference>